<dbReference type="PANTHER" id="PTHR12703:SF4">
    <property type="entry name" value="TRANSMEMBRANE PROTEIN 33"/>
    <property type="match status" value="1"/>
</dbReference>
<protein>
    <recommendedName>
        <fullName evidence="9">ABC transmembrane type-1 domain-containing protein</fullName>
    </recommendedName>
</protein>
<evidence type="ECO:0000256" key="5">
    <source>
        <dbReference type="ARBA" id="ARBA00023136"/>
    </source>
</evidence>
<evidence type="ECO:0000256" key="3">
    <source>
        <dbReference type="ARBA" id="ARBA00022692"/>
    </source>
</evidence>
<sequence length="196" mass="21418">MVFLGVLLSYSIVVYKGYVARKRKQEAVGLRVMLQNEDMQYLYLISALRYGTATGNAEITTSDPGTKAASETLKSAIGKAVRNSYDTSMTVVSLVELGAWFHILISVLFSQKDSWILLCLYSVFLRARFEQGTFVAAAIRVLTRKLDSLFGSASMPAGVNGAWNSVKDIMRQAVEITDLNGYTTVAHSSGGHKGTD</sequence>
<dbReference type="GO" id="GO:0005783">
    <property type="term" value="C:endoplasmic reticulum"/>
    <property type="evidence" value="ECO:0007669"/>
    <property type="project" value="TreeGrafter"/>
</dbReference>
<dbReference type="EMBL" id="JAGHQL010000281">
    <property type="protein sequence ID" value="KAH0534060.1"/>
    <property type="molecule type" value="Genomic_DNA"/>
</dbReference>
<evidence type="ECO:0000256" key="4">
    <source>
        <dbReference type="ARBA" id="ARBA00022989"/>
    </source>
</evidence>
<evidence type="ECO:0000256" key="1">
    <source>
        <dbReference type="ARBA" id="ARBA00004141"/>
    </source>
</evidence>
<keyword evidence="3" id="KW-0812">Transmembrane</keyword>
<dbReference type="GO" id="GO:0071786">
    <property type="term" value="P:endoplasmic reticulum tubular network organization"/>
    <property type="evidence" value="ECO:0007669"/>
    <property type="project" value="TreeGrafter"/>
</dbReference>
<keyword evidence="6" id="KW-0732">Signal</keyword>
<dbReference type="InterPro" id="IPR005344">
    <property type="entry name" value="TMEM33/Pom33"/>
</dbReference>
<feature type="signal peptide" evidence="6">
    <location>
        <begin position="1"/>
        <end position="16"/>
    </location>
</feature>
<accession>A0A9P8L059</accession>
<reference evidence="7" key="1">
    <citation type="submission" date="2021-03" db="EMBL/GenBank/DDBJ databases">
        <title>Comparative genomics and phylogenomic investigation of the class Geoglossomycetes provide insights into ecological specialization and systematics.</title>
        <authorList>
            <person name="Melie T."/>
            <person name="Pirro S."/>
            <person name="Miller A.N."/>
            <person name="Quandt A."/>
        </authorList>
    </citation>
    <scope>NUCLEOTIDE SEQUENCE</scope>
    <source>
        <strain evidence="7">GBOQ0MN5Z8</strain>
    </source>
</reference>
<evidence type="ECO:0000313" key="8">
    <source>
        <dbReference type="Proteomes" id="UP000698800"/>
    </source>
</evidence>
<evidence type="ECO:0000256" key="6">
    <source>
        <dbReference type="SAM" id="SignalP"/>
    </source>
</evidence>
<dbReference type="Pfam" id="PF03661">
    <property type="entry name" value="TMEM33_Pom33"/>
    <property type="match status" value="1"/>
</dbReference>
<comment type="similarity">
    <text evidence="2">Belongs to the PER33/POM33 family.</text>
</comment>
<keyword evidence="5" id="KW-0472">Membrane</keyword>
<keyword evidence="8" id="KW-1185">Reference proteome</keyword>
<dbReference type="PANTHER" id="PTHR12703">
    <property type="entry name" value="TRANSMEMBRANE PROTEIN 33"/>
    <property type="match status" value="1"/>
</dbReference>
<dbReference type="Proteomes" id="UP000698800">
    <property type="component" value="Unassembled WGS sequence"/>
</dbReference>
<gene>
    <name evidence="7" type="ORF">FGG08_007339</name>
</gene>
<name>A0A9P8L059_9PEZI</name>
<dbReference type="OrthoDB" id="5581259at2759"/>
<organism evidence="7 8">
    <name type="scientific">Glutinoglossum americanum</name>
    <dbReference type="NCBI Taxonomy" id="1670608"/>
    <lineage>
        <taxon>Eukaryota</taxon>
        <taxon>Fungi</taxon>
        <taxon>Dikarya</taxon>
        <taxon>Ascomycota</taxon>
        <taxon>Pezizomycotina</taxon>
        <taxon>Geoglossomycetes</taxon>
        <taxon>Geoglossales</taxon>
        <taxon>Geoglossaceae</taxon>
        <taxon>Glutinoglossum</taxon>
    </lineage>
</organism>
<evidence type="ECO:0000256" key="2">
    <source>
        <dbReference type="ARBA" id="ARBA00007322"/>
    </source>
</evidence>
<comment type="subcellular location">
    <subcellularLocation>
        <location evidence="1">Membrane</location>
        <topology evidence="1">Multi-pass membrane protein</topology>
    </subcellularLocation>
</comment>
<dbReference type="GO" id="GO:0016020">
    <property type="term" value="C:membrane"/>
    <property type="evidence" value="ECO:0007669"/>
    <property type="project" value="UniProtKB-SubCell"/>
</dbReference>
<feature type="chain" id="PRO_5040243501" description="ABC transmembrane type-1 domain-containing protein" evidence="6">
    <location>
        <begin position="17"/>
        <end position="196"/>
    </location>
</feature>
<evidence type="ECO:0008006" key="9">
    <source>
        <dbReference type="Google" id="ProtNLM"/>
    </source>
</evidence>
<comment type="caution">
    <text evidence="7">The sequence shown here is derived from an EMBL/GenBank/DDBJ whole genome shotgun (WGS) entry which is preliminary data.</text>
</comment>
<keyword evidence="4" id="KW-1133">Transmembrane helix</keyword>
<proteinExistence type="inferred from homology"/>
<evidence type="ECO:0000313" key="7">
    <source>
        <dbReference type="EMBL" id="KAH0534060.1"/>
    </source>
</evidence>
<dbReference type="GO" id="GO:0061024">
    <property type="term" value="P:membrane organization"/>
    <property type="evidence" value="ECO:0007669"/>
    <property type="project" value="TreeGrafter"/>
</dbReference>
<dbReference type="InterPro" id="IPR051645">
    <property type="entry name" value="PER33/POM33_regulator"/>
</dbReference>
<dbReference type="AlphaFoldDB" id="A0A9P8L059"/>